<dbReference type="RefSeq" id="WP_029759194.1">
    <property type="nucleotide sequence ID" value="NZ_JAOXXL010000044.1"/>
</dbReference>
<comment type="caution">
    <text evidence="9">The sequence shown here is derived from an EMBL/GenBank/DDBJ whole genome shotgun (WGS) entry which is preliminary data.</text>
</comment>
<evidence type="ECO:0000259" key="8">
    <source>
        <dbReference type="Pfam" id="PF03167"/>
    </source>
</evidence>
<proteinExistence type="predicted"/>
<keyword evidence="2" id="KW-0479">Metal-binding</keyword>
<dbReference type="Pfam" id="PF03167">
    <property type="entry name" value="UDG"/>
    <property type="match status" value="1"/>
</dbReference>
<evidence type="ECO:0000313" key="9">
    <source>
        <dbReference type="EMBL" id="MCY7009081.1"/>
    </source>
</evidence>
<dbReference type="SUPFAM" id="SSF52141">
    <property type="entry name" value="Uracil-DNA glycosylase-like"/>
    <property type="match status" value="1"/>
</dbReference>
<dbReference type="PANTHER" id="PTHR33693">
    <property type="entry name" value="TYPE-5 URACIL-DNA GLYCOSYLASE"/>
    <property type="match status" value="1"/>
</dbReference>
<dbReference type="Proteomes" id="UP001062738">
    <property type="component" value="Unassembled WGS sequence"/>
</dbReference>
<organism evidence="9 10">
    <name type="scientific">Fusobacterium simiae</name>
    <dbReference type="NCBI Taxonomy" id="855"/>
    <lineage>
        <taxon>Bacteria</taxon>
        <taxon>Fusobacteriati</taxon>
        <taxon>Fusobacteriota</taxon>
        <taxon>Fusobacteriia</taxon>
        <taxon>Fusobacteriales</taxon>
        <taxon>Fusobacteriaceae</taxon>
        <taxon>Fusobacterium</taxon>
    </lineage>
</organism>
<dbReference type="InterPro" id="IPR051536">
    <property type="entry name" value="UDG_Type-4/5"/>
</dbReference>
<dbReference type="EMBL" id="JAOXXL010000044">
    <property type="protein sequence ID" value="MCY7009081.1"/>
    <property type="molecule type" value="Genomic_DNA"/>
</dbReference>
<evidence type="ECO:0000256" key="4">
    <source>
        <dbReference type="ARBA" id="ARBA00022801"/>
    </source>
</evidence>
<dbReference type="InterPro" id="IPR005122">
    <property type="entry name" value="Uracil-DNA_glycosylase-like"/>
</dbReference>
<name>A0ABT4DNK4_FUSSI</name>
<protein>
    <submittedName>
        <fullName evidence="9">Uracil-DNA glycosylase family protein</fullName>
    </submittedName>
</protein>
<keyword evidence="10" id="KW-1185">Reference proteome</keyword>
<dbReference type="PANTHER" id="PTHR33693:SF1">
    <property type="entry name" value="TYPE-4 URACIL-DNA GLYCOSYLASE"/>
    <property type="match status" value="1"/>
</dbReference>
<dbReference type="InterPro" id="IPR036895">
    <property type="entry name" value="Uracil-DNA_glycosylase-like_sf"/>
</dbReference>
<evidence type="ECO:0000256" key="6">
    <source>
        <dbReference type="ARBA" id="ARBA00023014"/>
    </source>
</evidence>
<accession>A0ABT4DNK4</accession>
<keyword evidence="7" id="KW-0234">DNA repair</keyword>
<gene>
    <name evidence="9" type="ORF">OCK72_10640</name>
</gene>
<evidence type="ECO:0000256" key="7">
    <source>
        <dbReference type="ARBA" id="ARBA00023204"/>
    </source>
</evidence>
<evidence type="ECO:0000256" key="5">
    <source>
        <dbReference type="ARBA" id="ARBA00023004"/>
    </source>
</evidence>
<evidence type="ECO:0000313" key="10">
    <source>
        <dbReference type="Proteomes" id="UP001062738"/>
    </source>
</evidence>
<feature type="domain" description="Uracil-DNA glycosylase-like" evidence="8">
    <location>
        <begin position="33"/>
        <end position="184"/>
    </location>
</feature>
<keyword evidence="6" id="KW-0411">Iron-sulfur</keyword>
<keyword evidence="4" id="KW-0378">Hydrolase</keyword>
<dbReference type="Gene3D" id="3.40.470.10">
    <property type="entry name" value="Uracil-DNA glycosylase-like domain"/>
    <property type="match status" value="1"/>
</dbReference>
<reference evidence="9" key="1">
    <citation type="submission" date="2022-09" db="EMBL/GenBank/DDBJ databases">
        <authorList>
            <person name="Zoaiter M."/>
        </authorList>
    </citation>
    <scope>NUCLEOTIDE SEQUENCE</scope>
    <source>
        <strain evidence="9">DSM 19848</strain>
    </source>
</reference>
<evidence type="ECO:0000256" key="3">
    <source>
        <dbReference type="ARBA" id="ARBA00022763"/>
    </source>
</evidence>
<keyword evidence="1" id="KW-0004">4Fe-4S</keyword>
<evidence type="ECO:0000256" key="1">
    <source>
        <dbReference type="ARBA" id="ARBA00022485"/>
    </source>
</evidence>
<evidence type="ECO:0000256" key="2">
    <source>
        <dbReference type="ARBA" id="ARBA00022723"/>
    </source>
</evidence>
<keyword evidence="3" id="KW-0227">DNA damage</keyword>
<keyword evidence="5" id="KW-0408">Iron</keyword>
<sequence length="195" mass="22822">MDEISELWEDLKFEVGSIGNELLPKDRQEVYIGMGDRNADILFVGNDPKLYLAEDYKVEAQSSGAFFIKLLDIAEFLPETYYITTLSKREIKIKNFSEEERKKLIDLFFMQIVLISPKIVVFLGKEVAQLIENKEIDFDNERGKFNKWRGDTEVYLTYEVETVIKARNDSGKKSAIATNFWNDIKNIKERLNHYE</sequence>